<dbReference type="PANTHER" id="PTHR40459">
    <property type="entry name" value="CONSERVED HYPOTHETICAL ALANINE AND LEUCINE RICH PROTEIN"/>
    <property type="match status" value="1"/>
</dbReference>
<proteinExistence type="predicted"/>
<name>A0A3G6J3W1_9CORY</name>
<feature type="domain" description="Putative oxidoreductase/dehydrogenase Rossmann-like" evidence="1">
    <location>
        <begin position="5"/>
        <end position="126"/>
    </location>
</feature>
<dbReference type="EMBL" id="CP033896">
    <property type="protein sequence ID" value="AZA12755.1"/>
    <property type="molecule type" value="Genomic_DNA"/>
</dbReference>
<dbReference type="RefSeq" id="WP_123926035.1">
    <property type="nucleotide sequence ID" value="NZ_CP033896.1"/>
</dbReference>
<accession>A0A3G6J3W1</accession>
<evidence type="ECO:0000313" key="3">
    <source>
        <dbReference type="EMBL" id="AZA12755.1"/>
    </source>
</evidence>
<gene>
    <name evidence="3" type="ORF">CCHOA_01635</name>
</gene>
<dbReference type="Gene3D" id="3.40.50.720">
    <property type="entry name" value="NAD(P)-binding Rossmann-like Domain"/>
    <property type="match status" value="1"/>
</dbReference>
<dbReference type="AlphaFoldDB" id="A0A3G6J3W1"/>
<evidence type="ECO:0000259" key="1">
    <source>
        <dbReference type="Pfam" id="PF10727"/>
    </source>
</evidence>
<dbReference type="InterPro" id="IPR018931">
    <property type="entry name" value="DUF2520"/>
</dbReference>
<feature type="domain" description="DUF2520" evidence="2">
    <location>
        <begin position="144"/>
        <end position="234"/>
    </location>
</feature>
<dbReference type="Pfam" id="PF10727">
    <property type="entry name" value="Rossmann-like"/>
    <property type="match status" value="1"/>
</dbReference>
<dbReference type="Proteomes" id="UP000269019">
    <property type="component" value="Chromosome"/>
</dbReference>
<dbReference type="KEGG" id="ccho:CCHOA_01635"/>
<protein>
    <submittedName>
        <fullName evidence="3">Rossmann-like domain protein</fullName>
    </submittedName>
</protein>
<dbReference type="OrthoDB" id="8650434at2"/>
<reference evidence="3 4" key="1">
    <citation type="submission" date="2018-11" db="EMBL/GenBank/DDBJ databases">
        <authorList>
            <person name="Kleinhagauer T."/>
            <person name="Glaeser S.P."/>
            <person name="Spergser J."/>
            <person name="Ruckert C."/>
            <person name="Kaempfer P."/>
            <person name="Busse H.-J."/>
        </authorList>
    </citation>
    <scope>NUCLEOTIDE SEQUENCE [LARGE SCALE GENOMIC DNA]</scope>
    <source>
        <strain evidence="3 4">200CH</strain>
    </source>
</reference>
<dbReference type="Gene3D" id="1.10.1040.40">
    <property type="match status" value="1"/>
</dbReference>
<sequence>MSDAPTLTIGIVSDTDLGEILADALRRVGHNVIAHSRLQGAAGTVDVWSKRRTTPAAPDLGDPLEHTLRCPCVVLAVQSTHLPVLVEQLLAADTPPHIVAHTAINTGTRILTPLHNRGIITFALTPLVVLAGDIARDWTAIANCSWAVTADDLPGTAVAEALVEQLTGQVIHLPETSRPLFAAGFIHAVDHQATVIRDSLAIMSRALGTRDQAAALIRALAPQLAEAVIAASATDPVLPTPIGQTPALVDEAYRSIQGYPEAELFTDLVARRASIDHVVDVELWAHNNRQHPPDSSGSATP</sequence>
<dbReference type="Pfam" id="PF10728">
    <property type="entry name" value="DUF2520"/>
    <property type="match status" value="1"/>
</dbReference>
<organism evidence="3 4">
    <name type="scientific">Corynebacterium choanae</name>
    <dbReference type="NCBI Taxonomy" id="1862358"/>
    <lineage>
        <taxon>Bacteria</taxon>
        <taxon>Bacillati</taxon>
        <taxon>Actinomycetota</taxon>
        <taxon>Actinomycetes</taxon>
        <taxon>Mycobacteriales</taxon>
        <taxon>Corynebacteriaceae</taxon>
        <taxon>Corynebacterium</taxon>
    </lineage>
</organism>
<evidence type="ECO:0000259" key="2">
    <source>
        <dbReference type="Pfam" id="PF10728"/>
    </source>
</evidence>
<keyword evidence="4" id="KW-1185">Reference proteome</keyword>
<dbReference type="InterPro" id="IPR019665">
    <property type="entry name" value="OxRdtase/DH_put_Rossmann_dom"/>
</dbReference>
<evidence type="ECO:0000313" key="4">
    <source>
        <dbReference type="Proteomes" id="UP000269019"/>
    </source>
</evidence>
<dbReference type="PANTHER" id="PTHR40459:SF1">
    <property type="entry name" value="CONSERVED HYPOTHETICAL ALANINE AND LEUCINE RICH PROTEIN"/>
    <property type="match status" value="1"/>
</dbReference>